<proteinExistence type="predicted"/>
<protein>
    <submittedName>
        <fullName evidence="4">Arginine decarboxylase</fullName>
    </submittedName>
</protein>
<dbReference type="Proteomes" id="UP001304671">
    <property type="component" value="Unassembled WGS sequence"/>
</dbReference>
<name>A0ABU5QSW0_9BACT</name>
<dbReference type="RefSeq" id="WP_309923000.1">
    <property type="nucleotide sequence ID" value="NZ_JAYFUL010000047.1"/>
</dbReference>
<evidence type="ECO:0000313" key="5">
    <source>
        <dbReference type="Proteomes" id="UP001304671"/>
    </source>
</evidence>
<comment type="cofactor">
    <cofactor evidence="1">
        <name>pyridoxal 5'-phosphate</name>
        <dbReference type="ChEBI" id="CHEBI:597326"/>
    </cofactor>
</comment>
<dbReference type="SUPFAM" id="SSF51419">
    <property type="entry name" value="PLP-binding barrel"/>
    <property type="match status" value="1"/>
</dbReference>
<dbReference type="EMBL" id="JAYFUL010000047">
    <property type="protein sequence ID" value="MEA5260190.1"/>
    <property type="molecule type" value="Genomic_DNA"/>
</dbReference>
<accession>A0ABU5QSW0</accession>
<dbReference type="SUPFAM" id="SSF50621">
    <property type="entry name" value="Alanine racemase C-terminal domain-like"/>
    <property type="match status" value="1"/>
</dbReference>
<dbReference type="Pfam" id="PF02784">
    <property type="entry name" value="Orn_Arg_deC_N"/>
    <property type="match status" value="1"/>
</dbReference>
<dbReference type="InterPro" id="IPR029066">
    <property type="entry name" value="PLP-binding_barrel"/>
</dbReference>
<evidence type="ECO:0000256" key="1">
    <source>
        <dbReference type="ARBA" id="ARBA00001933"/>
    </source>
</evidence>
<dbReference type="InterPro" id="IPR009006">
    <property type="entry name" value="Ala_racemase/Decarboxylase_C"/>
</dbReference>
<dbReference type="PANTHER" id="PTHR43295:SF9">
    <property type="entry name" value="BIOSYNTHETIC ARGININE DECARBOXYLASE"/>
    <property type="match status" value="1"/>
</dbReference>
<keyword evidence="5" id="KW-1185">Reference proteome</keyword>
<gene>
    <name evidence="4" type="ORF">VB264_20495</name>
</gene>
<evidence type="ECO:0000256" key="2">
    <source>
        <dbReference type="ARBA" id="ARBA00022898"/>
    </source>
</evidence>
<reference evidence="4 5" key="1">
    <citation type="submission" date="2023-12" db="EMBL/GenBank/DDBJ databases">
        <title>Novel species of the genus Arcicella isolated from rivers.</title>
        <authorList>
            <person name="Lu H."/>
        </authorList>
    </citation>
    <scope>NUCLEOTIDE SEQUENCE [LARGE SCALE GENOMIC DNA]</scope>
    <source>
        <strain evidence="4 5">LMG 21963</strain>
    </source>
</reference>
<feature type="domain" description="Orn/DAP/Arg decarboxylase 2 N-terminal" evidence="3">
    <location>
        <begin position="63"/>
        <end position="311"/>
    </location>
</feature>
<organism evidence="4 5">
    <name type="scientific">Arcicella aquatica</name>
    <dbReference type="NCBI Taxonomy" id="217141"/>
    <lineage>
        <taxon>Bacteria</taxon>
        <taxon>Pseudomonadati</taxon>
        <taxon>Bacteroidota</taxon>
        <taxon>Cytophagia</taxon>
        <taxon>Cytophagales</taxon>
        <taxon>Flectobacillaceae</taxon>
        <taxon>Arcicella</taxon>
    </lineage>
</organism>
<dbReference type="PANTHER" id="PTHR43295">
    <property type="entry name" value="ARGININE DECARBOXYLASE"/>
    <property type="match status" value="1"/>
</dbReference>
<dbReference type="InterPro" id="IPR002985">
    <property type="entry name" value="Arg_decrbxlase"/>
</dbReference>
<evidence type="ECO:0000259" key="3">
    <source>
        <dbReference type="Pfam" id="PF02784"/>
    </source>
</evidence>
<dbReference type="InterPro" id="IPR022644">
    <property type="entry name" value="De-COase2_N"/>
</dbReference>
<comment type="caution">
    <text evidence="4">The sequence shown here is derived from an EMBL/GenBank/DDBJ whole genome shotgun (WGS) entry which is preliminary data.</text>
</comment>
<dbReference type="Gene3D" id="2.40.37.10">
    <property type="entry name" value="Lyase, Ornithine Decarboxylase, Chain A, domain 1"/>
    <property type="match status" value="1"/>
</dbReference>
<sequence>MKNYIDLIDQTIEFPTLEFNIDQDNELLFNNVPLMDIIQQYGTPLKITYLPKVGEHIENAKRMFKNAIKKYNYKGNYTYCYCTKSSHFKFIVEEVLSHNVHLETSSAFDISLIRDLYRENKISKSTYILCNGYKLPLYTQYISELINEGFNCIPILDNLKEIDFYDKFVTTETVNLGIRIATDEEPDFAFYTSRLGLRYSDVMELYKNKIQNSERYKLKMLHFFINTGIKDSAYYWSELSRFIYKYCELKKVCPELDSIDLGGGLPIQTSLQFNYDYQAMIDEIVESISWICNKSNVPVPNLFTEFGSYTVGESGAVLYEIIDQKLQNDKELWYMINGSFITQLPDSWGMNQKYIMLPVNNWGSPYQKVNLGGLTCDSMDFYNTEAHSSDLYLPIFEEGQERQFVGFFHTGAYQESLGGYGGIQHCLIPAPKHVIVDRLENGTITTRLFADEQGKEGMMTILGYGEKANAEGEEKVFILSQDELTLAENLSMVEQ</sequence>
<evidence type="ECO:0000313" key="4">
    <source>
        <dbReference type="EMBL" id="MEA5260190.1"/>
    </source>
</evidence>
<keyword evidence="2" id="KW-0663">Pyridoxal phosphate</keyword>
<dbReference type="Gene3D" id="3.20.20.10">
    <property type="entry name" value="Alanine racemase"/>
    <property type="match status" value="1"/>
</dbReference>